<dbReference type="Pfam" id="PF01494">
    <property type="entry name" value="FAD_binding_3"/>
    <property type="match status" value="1"/>
</dbReference>
<gene>
    <name evidence="6" type="ORF">RAG0_13769</name>
</gene>
<dbReference type="AlphaFoldDB" id="A0A1E1LE35"/>
<keyword evidence="6" id="KW-0503">Monooxygenase</keyword>
<evidence type="ECO:0000256" key="2">
    <source>
        <dbReference type="ARBA" id="ARBA00022827"/>
    </source>
</evidence>
<keyword evidence="1" id="KW-0285">Flavoprotein</keyword>
<evidence type="ECO:0000256" key="1">
    <source>
        <dbReference type="ARBA" id="ARBA00022630"/>
    </source>
</evidence>
<reference evidence="7" key="1">
    <citation type="submission" date="2016-03" db="EMBL/GenBank/DDBJ databases">
        <authorList>
            <person name="Guldener U."/>
        </authorList>
    </citation>
    <scope>NUCLEOTIDE SEQUENCE [LARGE SCALE GENOMIC DNA]</scope>
    <source>
        <strain evidence="7">04CH-RAC-A.6.1</strain>
    </source>
</reference>
<organism evidence="6 7">
    <name type="scientific">Rhynchosporium agropyri</name>
    <dbReference type="NCBI Taxonomy" id="914238"/>
    <lineage>
        <taxon>Eukaryota</taxon>
        <taxon>Fungi</taxon>
        <taxon>Dikarya</taxon>
        <taxon>Ascomycota</taxon>
        <taxon>Pezizomycotina</taxon>
        <taxon>Leotiomycetes</taxon>
        <taxon>Helotiales</taxon>
        <taxon>Ploettnerulaceae</taxon>
        <taxon>Rhynchosporium</taxon>
    </lineage>
</organism>
<dbReference type="InterPro" id="IPR051104">
    <property type="entry name" value="FAD_monoxygenase"/>
</dbReference>
<evidence type="ECO:0000259" key="5">
    <source>
        <dbReference type="Pfam" id="PF01494"/>
    </source>
</evidence>
<dbReference type="PANTHER" id="PTHR46720:SF3">
    <property type="entry name" value="FAD-BINDING DOMAIN-CONTAINING PROTEIN-RELATED"/>
    <property type="match status" value="1"/>
</dbReference>
<dbReference type="PRINTS" id="PR00420">
    <property type="entry name" value="RNGMNOXGNASE"/>
</dbReference>
<feature type="domain" description="FAD-binding" evidence="5">
    <location>
        <begin position="176"/>
        <end position="375"/>
    </location>
</feature>
<dbReference type="EMBL" id="FJUX01000107">
    <property type="protein sequence ID" value="CZT08795.1"/>
    <property type="molecule type" value="Genomic_DNA"/>
</dbReference>
<evidence type="ECO:0000313" key="6">
    <source>
        <dbReference type="EMBL" id="CZT08795.1"/>
    </source>
</evidence>
<dbReference type="SUPFAM" id="SSF54373">
    <property type="entry name" value="FAD-linked reductases, C-terminal domain"/>
    <property type="match status" value="1"/>
</dbReference>
<sequence length="463" mass="50983">MSPEKYKHEADEPQTFQVAIIGGGIIGLATACGLLHRGINVKLFEQAHGFGEIGAGIAFTTCAQRCMEQLDPAITQAFWGAGAVPLSSAAGSNDPNDYLRWVNGFNSHPGDESRQQEPLYELSAGVKGFVAVRRDEFASALLKLLPPSAFELQKRLKDIIDESETGRKLLVFADGTTATADVVIGCDGIKSRVRELMFGPDNPASYPTYTHVAAYRAVIPMDTAIRILGERKAKTFNNHVGPGANLLHYAVSNQTLVNIIAYVSDPDEWPDHYKLTSDDGSKAYLQQAFARFNQNIIDLISALPDTLPKWAIFDLAEYPLPTFHRSRVVLAGDAAHASAPQHGAGAGIGMEDALCLVTLLDHVQQGKVPSQQLHAAFEAAFASFDAVRRTRCQWFVNSSRRVTDLHQQREWGDPTKSLKAQSCFEEIKDRTLKIWSFDYEDMLKQATRKYEELLSSRGTHCAT</sequence>
<dbReference type="Proteomes" id="UP000178912">
    <property type="component" value="Unassembled WGS sequence"/>
</dbReference>
<evidence type="ECO:0000259" key="4">
    <source>
        <dbReference type="Pfam" id="PF01266"/>
    </source>
</evidence>
<dbReference type="GO" id="GO:0044550">
    <property type="term" value="P:secondary metabolite biosynthetic process"/>
    <property type="evidence" value="ECO:0007669"/>
    <property type="project" value="TreeGrafter"/>
</dbReference>
<dbReference type="GO" id="GO:0004497">
    <property type="term" value="F:monooxygenase activity"/>
    <property type="evidence" value="ECO:0007669"/>
    <property type="project" value="UniProtKB-KW"/>
</dbReference>
<feature type="domain" description="FAD dependent oxidoreductase" evidence="4">
    <location>
        <begin position="18"/>
        <end position="52"/>
    </location>
</feature>
<dbReference type="InterPro" id="IPR002938">
    <property type="entry name" value="FAD-bd"/>
</dbReference>
<keyword evidence="7" id="KW-1185">Reference proteome</keyword>
<dbReference type="Pfam" id="PF01266">
    <property type="entry name" value="DAO"/>
    <property type="match status" value="1"/>
</dbReference>
<dbReference type="PROSITE" id="PS51257">
    <property type="entry name" value="PROKAR_LIPOPROTEIN"/>
    <property type="match status" value="1"/>
</dbReference>
<proteinExistence type="predicted"/>
<keyword evidence="3" id="KW-0560">Oxidoreductase</keyword>
<evidence type="ECO:0000313" key="7">
    <source>
        <dbReference type="Proteomes" id="UP000178912"/>
    </source>
</evidence>
<dbReference type="GO" id="GO:0071949">
    <property type="term" value="F:FAD binding"/>
    <property type="evidence" value="ECO:0007669"/>
    <property type="project" value="InterPro"/>
</dbReference>
<protein>
    <submittedName>
        <fullName evidence="6">Related to salicylate 1-monooxygenase</fullName>
    </submittedName>
</protein>
<keyword evidence="2" id="KW-0274">FAD</keyword>
<dbReference type="InterPro" id="IPR006076">
    <property type="entry name" value="FAD-dep_OxRdtase"/>
</dbReference>
<dbReference type="Gene3D" id="3.50.50.60">
    <property type="entry name" value="FAD/NAD(P)-binding domain"/>
    <property type="match status" value="1"/>
</dbReference>
<name>A0A1E1LE35_9HELO</name>
<evidence type="ECO:0000256" key="3">
    <source>
        <dbReference type="ARBA" id="ARBA00023002"/>
    </source>
</evidence>
<dbReference type="OrthoDB" id="10021397at2759"/>
<accession>A0A1E1LE35</accession>
<dbReference type="PANTHER" id="PTHR46720">
    <property type="entry name" value="HYDROXYLASE, PUTATIVE (AFU_ORTHOLOGUE AFUA_3G01460)-RELATED"/>
    <property type="match status" value="1"/>
</dbReference>
<dbReference type="SUPFAM" id="SSF51905">
    <property type="entry name" value="FAD/NAD(P)-binding domain"/>
    <property type="match status" value="1"/>
</dbReference>
<dbReference type="InterPro" id="IPR036188">
    <property type="entry name" value="FAD/NAD-bd_sf"/>
</dbReference>